<feature type="transmembrane region" description="Helical" evidence="5">
    <location>
        <begin position="53"/>
        <end position="72"/>
    </location>
</feature>
<protein>
    <submittedName>
        <fullName evidence="7">Putative ammonium/urea transporter</fullName>
    </submittedName>
</protein>
<feature type="domain" description="Ammonium transporter AmtB-like" evidence="6">
    <location>
        <begin position="18"/>
        <end position="82"/>
    </location>
</feature>
<accession>A0A2P6QKX3</accession>
<evidence type="ECO:0000256" key="1">
    <source>
        <dbReference type="ARBA" id="ARBA00004141"/>
    </source>
</evidence>
<dbReference type="AlphaFoldDB" id="A0A2P6QKX3"/>
<name>A0A2P6QKX3_ROSCH</name>
<dbReference type="GO" id="GO:0097272">
    <property type="term" value="P:ammonium homeostasis"/>
    <property type="evidence" value="ECO:0007669"/>
    <property type="project" value="TreeGrafter"/>
</dbReference>
<evidence type="ECO:0000256" key="4">
    <source>
        <dbReference type="ARBA" id="ARBA00023136"/>
    </source>
</evidence>
<sequence>MVATWKESVTSSINTIYLLFSAYLVFLMQLGFAKLRAGSVLSKNATNIMLSNVVDAIVGSLSFGIFGFAFAFGEGSNSNAFIAERTQFNAYLIFSCFLSGFVYPVVAHWVWSSSARTNPRPQNYPRGARDLWFGWLGFNPGSFDKILVAYPDTIDEGNWTAVGRSVVVTPLAESTSGIVTLYVVPPRALDVCNGVLGGFVAITSRCAVVEPCAAVVCGFFAAWVLIGMNILAFKLQFDDPLEVAQLHGWCGAWAWPYGPLMGGVGLLRAQVVEALVILCWVSLTMGPLFYTLHKLNVLRISVDEEITGLDVCSHGGHVHVNTYEIQPPFYAEYLPMREDGS</sequence>
<reference evidence="7 8" key="1">
    <citation type="journal article" date="2018" name="Nat. Genet.">
        <title>The Rosa genome provides new insights in the design of modern roses.</title>
        <authorList>
            <person name="Bendahmane M."/>
        </authorList>
    </citation>
    <scope>NUCLEOTIDE SEQUENCE [LARGE SCALE GENOMIC DNA]</scope>
    <source>
        <strain evidence="8">cv. Old Blush</strain>
    </source>
</reference>
<evidence type="ECO:0000256" key="2">
    <source>
        <dbReference type="ARBA" id="ARBA00022692"/>
    </source>
</evidence>
<dbReference type="Pfam" id="PF00909">
    <property type="entry name" value="Ammonium_transp"/>
    <property type="match status" value="2"/>
</dbReference>
<evidence type="ECO:0000313" key="8">
    <source>
        <dbReference type="Proteomes" id="UP000238479"/>
    </source>
</evidence>
<keyword evidence="4 5" id="KW-0472">Membrane</keyword>
<dbReference type="EMBL" id="PDCK01000043">
    <property type="protein sequence ID" value="PRQ34830.1"/>
    <property type="molecule type" value="Genomic_DNA"/>
</dbReference>
<dbReference type="InterPro" id="IPR024041">
    <property type="entry name" value="NH4_transpt_AmtB-like_dom"/>
</dbReference>
<dbReference type="Proteomes" id="UP000238479">
    <property type="component" value="Chromosome 5"/>
</dbReference>
<feature type="transmembrane region" description="Helical" evidence="5">
    <location>
        <begin position="92"/>
        <end position="111"/>
    </location>
</feature>
<feature type="transmembrane region" description="Helical" evidence="5">
    <location>
        <begin position="271"/>
        <end position="292"/>
    </location>
</feature>
<dbReference type="GO" id="GO:0008519">
    <property type="term" value="F:ammonium channel activity"/>
    <property type="evidence" value="ECO:0007669"/>
    <property type="project" value="InterPro"/>
</dbReference>
<evidence type="ECO:0000313" key="7">
    <source>
        <dbReference type="EMBL" id="PRQ34830.1"/>
    </source>
</evidence>
<keyword evidence="3 5" id="KW-1133">Transmembrane helix</keyword>
<evidence type="ECO:0000256" key="3">
    <source>
        <dbReference type="ARBA" id="ARBA00022989"/>
    </source>
</evidence>
<evidence type="ECO:0000256" key="5">
    <source>
        <dbReference type="SAM" id="Phobius"/>
    </source>
</evidence>
<dbReference type="Gramene" id="PRQ34830">
    <property type="protein sequence ID" value="PRQ34830"/>
    <property type="gene ID" value="RchiOBHm_Chr5g0073421"/>
</dbReference>
<comment type="subcellular location">
    <subcellularLocation>
        <location evidence="1">Membrane</location>
        <topology evidence="1">Multi-pass membrane protein</topology>
    </subcellularLocation>
</comment>
<keyword evidence="2 5" id="KW-0812">Transmembrane</keyword>
<dbReference type="InterPro" id="IPR029020">
    <property type="entry name" value="Ammonium/urea_transptr"/>
</dbReference>
<dbReference type="PANTHER" id="PTHR11730">
    <property type="entry name" value="AMMONIUM TRANSPORTER"/>
    <property type="match status" value="1"/>
</dbReference>
<dbReference type="PANTHER" id="PTHR11730:SF95">
    <property type="entry name" value="AMMONIUM TRANSPORTER 1 MEMBER 3"/>
    <property type="match status" value="1"/>
</dbReference>
<proteinExistence type="predicted"/>
<dbReference type="GO" id="GO:0005886">
    <property type="term" value="C:plasma membrane"/>
    <property type="evidence" value="ECO:0007669"/>
    <property type="project" value="TreeGrafter"/>
</dbReference>
<keyword evidence="8" id="KW-1185">Reference proteome</keyword>
<feature type="transmembrane region" description="Helical" evidence="5">
    <location>
        <begin position="212"/>
        <end position="233"/>
    </location>
</feature>
<organism evidence="7 8">
    <name type="scientific">Rosa chinensis</name>
    <name type="common">China rose</name>
    <dbReference type="NCBI Taxonomy" id="74649"/>
    <lineage>
        <taxon>Eukaryota</taxon>
        <taxon>Viridiplantae</taxon>
        <taxon>Streptophyta</taxon>
        <taxon>Embryophyta</taxon>
        <taxon>Tracheophyta</taxon>
        <taxon>Spermatophyta</taxon>
        <taxon>Magnoliopsida</taxon>
        <taxon>eudicotyledons</taxon>
        <taxon>Gunneridae</taxon>
        <taxon>Pentapetalae</taxon>
        <taxon>rosids</taxon>
        <taxon>fabids</taxon>
        <taxon>Rosales</taxon>
        <taxon>Rosaceae</taxon>
        <taxon>Rosoideae</taxon>
        <taxon>Rosoideae incertae sedis</taxon>
        <taxon>Rosa</taxon>
    </lineage>
</organism>
<dbReference type="Gene3D" id="1.10.3430.10">
    <property type="entry name" value="Ammonium transporter AmtB like domains"/>
    <property type="match status" value="3"/>
</dbReference>
<evidence type="ECO:0000259" key="6">
    <source>
        <dbReference type="Pfam" id="PF00909"/>
    </source>
</evidence>
<comment type="caution">
    <text evidence="7">The sequence shown here is derived from an EMBL/GenBank/DDBJ whole genome shotgun (WGS) entry which is preliminary data.</text>
</comment>
<feature type="domain" description="Ammonium transporter AmtB-like" evidence="6">
    <location>
        <begin position="130"/>
        <end position="316"/>
    </location>
</feature>
<dbReference type="SUPFAM" id="SSF111352">
    <property type="entry name" value="Ammonium transporter"/>
    <property type="match status" value="1"/>
</dbReference>
<gene>
    <name evidence="7" type="ORF">RchiOBHm_Chr5g0073421</name>
</gene>
<feature type="transmembrane region" description="Helical" evidence="5">
    <location>
        <begin position="12"/>
        <end position="32"/>
    </location>
</feature>
<dbReference type="STRING" id="74649.A0A2P6QKX3"/>